<dbReference type="GeneID" id="111123667"/>
<dbReference type="KEGG" id="cvn:111123667"/>
<sequence>MFCTSKRSMPNDETEDLSILRMTIKRLECLENERKTPDTNSRKIDVSQLQNQILANIKTVEKHFKHYLDVNGYNETVLKPISGSTTSVCDVHEIPVNVSLFEVIKKFEYDVKRLEDDCQEYKLRIKSLQESEERYKETVDRLRKDLQTSEISQYELNDQIADLEQTIEQLKSLHSLKIEEVVRVSEENTALEERLTTKIIELEGEIHTHKVALIKVNTKYTLTEADRFKLEGEYAEKCREVRKLKFQVTNTQEKLNKLQKSEHGECLPKDMEHLESQRTCSFWNKYDEILSCMSTLFTHHWVKARQGLAACGKNDDYIAEILRKILQTCYEECQRYLSESLYKTPASTNRKRPISTQQNGQKVSTETPSLVDLTLKTIEDHPRLILVNLFKIVDKLLNTEFKDVNYSSILEEFTERSIIVFWKVLVKCKDVRFNWNNPVNETADDSGLFSSNDIITVLPLVYVLKSK</sequence>
<evidence type="ECO:0000256" key="1">
    <source>
        <dbReference type="SAM" id="Coils"/>
    </source>
</evidence>
<dbReference type="Proteomes" id="UP000694844">
    <property type="component" value="Chromosome 3"/>
</dbReference>
<dbReference type="OrthoDB" id="6150078at2759"/>
<dbReference type="RefSeq" id="XP_022321874.1">
    <property type="nucleotide sequence ID" value="XM_022466166.1"/>
</dbReference>
<evidence type="ECO:0000313" key="2">
    <source>
        <dbReference type="Proteomes" id="UP000694844"/>
    </source>
</evidence>
<protein>
    <submittedName>
        <fullName evidence="3">Uncharacterized protein LOC111123667 isoform X1</fullName>
    </submittedName>
</protein>
<accession>A0A8B8D2Y6</accession>
<gene>
    <name evidence="3" type="primary">LOC111123667</name>
</gene>
<reference evidence="3" key="1">
    <citation type="submission" date="2025-08" db="UniProtKB">
        <authorList>
            <consortium name="RefSeq"/>
        </authorList>
    </citation>
    <scope>IDENTIFICATION</scope>
    <source>
        <tissue evidence="3">Whole sample</tissue>
    </source>
</reference>
<keyword evidence="2" id="KW-1185">Reference proteome</keyword>
<keyword evidence="1" id="KW-0175">Coiled coil</keyword>
<proteinExistence type="predicted"/>
<feature type="coiled-coil region" evidence="1">
    <location>
        <begin position="104"/>
        <end position="180"/>
    </location>
</feature>
<evidence type="ECO:0000313" key="3">
    <source>
        <dbReference type="RefSeq" id="XP_022321874.1"/>
    </source>
</evidence>
<organism evidence="2 3">
    <name type="scientific">Crassostrea virginica</name>
    <name type="common">Eastern oyster</name>
    <dbReference type="NCBI Taxonomy" id="6565"/>
    <lineage>
        <taxon>Eukaryota</taxon>
        <taxon>Metazoa</taxon>
        <taxon>Spiralia</taxon>
        <taxon>Lophotrochozoa</taxon>
        <taxon>Mollusca</taxon>
        <taxon>Bivalvia</taxon>
        <taxon>Autobranchia</taxon>
        <taxon>Pteriomorphia</taxon>
        <taxon>Ostreida</taxon>
        <taxon>Ostreoidea</taxon>
        <taxon>Ostreidae</taxon>
        <taxon>Crassostrea</taxon>
    </lineage>
</organism>
<name>A0A8B8D2Y6_CRAVI</name>
<dbReference type="AlphaFoldDB" id="A0A8B8D2Y6"/>